<reference evidence="1" key="1">
    <citation type="submission" date="2018-05" db="EMBL/GenBank/DDBJ databases">
        <authorList>
            <person name="Lanie J.A."/>
            <person name="Ng W.-L."/>
            <person name="Kazmierczak K.M."/>
            <person name="Andrzejewski T.M."/>
            <person name="Davidsen T.M."/>
            <person name="Wayne K.J."/>
            <person name="Tettelin H."/>
            <person name="Glass J.I."/>
            <person name="Rusch D."/>
            <person name="Podicherti R."/>
            <person name="Tsui H.-C.T."/>
            <person name="Winkler M.E."/>
        </authorList>
    </citation>
    <scope>NUCLEOTIDE SEQUENCE</scope>
</reference>
<sequence length="35" mass="3865">MGLDEAQTDSNYRSVKVQFTNTVEYDTGPYTGYGG</sequence>
<proteinExistence type="predicted"/>
<dbReference type="AlphaFoldDB" id="A0A381QB16"/>
<dbReference type="EMBL" id="UINC01001268">
    <property type="protein sequence ID" value="SUZ76168.1"/>
    <property type="molecule type" value="Genomic_DNA"/>
</dbReference>
<name>A0A381QB16_9ZZZZ</name>
<evidence type="ECO:0000313" key="1">
    <source>
        <dbReference type="EMBL" id="SUZ76168.1"/>
    </source>
</evidence>
<organism evidence="1">
    <name type="scientific">marine metagenome</name>
    <dbReference type="NCBI Taxonomy" id="408172"/>
    <lineage>
        <taxon>unclassified sequences</taxon>
        <taxon>metagenomes</taxon>
        <taxon>ecological metagenomes</taxon>
    </lineage>
</organism>
<gene>
    <name evidence="1" type="ORF">METZ01_LOCUS29022</name>
</gene>
<protein>
    <submittedName>
        <fullName evidence="1">Uncharacterized protein</fullName>
    </submittedName>
</protein>
<accession>A0A381QB16</accession>